<comment type="similarity">
    <text evidence="1">Belongs to the CbbQ/NirQ/NorQ/GpvN family.</text>
</comment>
<feature type="domain" description="ATPase dynein-related AAA" evidence="4">
    <location>
        <begin position="35"/>
        <end position="169"/>
    </location>
</feature>
<dbReference type="AlphaFoldDB" id="A0A178M8V0"/>
<name>A0A178M8V0_9PROT</name>
<evidence type="ECO:0000259" key="5">
    <source>
        <dbReference type="Pfam" id="PF08406"/>
    </source>
</evidence>
<evidence type="ECO:0000313" key="6">
    <source>
        <dbReference type="EMBL" id="OAN44458.1"/>
    </source>
</evidence>
<dbReference type="InterPro" id="IPR050764">
    <property type="entry name" value="CbbQ/NirQ/NorQ/GpvN"/>
</dbReference>
<dbReference type="PANTHER" id="PTHR42759:SF7">
    <property type="entry name" value="DENITRIFICATION REGULATORY PROTEIN NIRQ"/>
    <property type="match status" value="1"/>
</dbReference>
<proteinExistence type="inferred from homology"/>
<evidence type="ECO:0000256" key="2">
    <source>
        <dbReference type="ARBA" id="ARBA00022741"/>
    </source>
</evidence>
<dbReference type="SUPFAM" id="SSF52540">
    <property type="entry name" value="P-loop containing nucleoside triphosphate hydrolases"/>
    <property type="match status" value="1"/>
</dbReference>
<dbReference type="GO" id="GO:0005524">
    <property type="term" value="F:ATP binding"/>
    <property type="evidence" value="ECO:0007669"/>
    <property type="project" value="UniProtKB-KW"/>
</dbReference>
<keyword evidence="7" id="KW-1185">Reference proteome</keyword>
<dbReference type="PANTHER" id="PTHR42759">
    <property type="entry name" value="MOXR FAMILY PROTEIN"/>
    <property type="match status" value="1"/>
</dbReference>
<dbReference type="InterPro" id="IPR013615">
    <property type="entry name" value="CbbQ_C"/>
</dbReference>
<dbReference type="OrthoDB" id="9808317at2"/>
<dbReference type="Proteomes" id="UP000078543">
    <property type="component" value="Unassembled WGS sequence"/>
</dbReference>
<dbReference type="Pfam" id="PF08406">
    <property type="entry name" value="CbbQ_C"/>
    <property type="match status" value="1"/>
</dbReference>
<organism evidence="6 7">
    <name type="scientific">Magnetospirillum moscoviense</name>
    <dbReference type="NCBI Taxonomy" id="1437059"/>
    <lineage>
        <taxon>Bacteria</taxon>
        <taxon>Pseudomonadati</taxon>
        <taxon>Pseudomonadota</taxon>
        <taxon>Alphaproteobacteria</taxon>
        <taxon>Rhodospirillales</taxon>
        <taxon>Rhodospirillaceae</taxon>
        <taxon>Magnetospirillum</taxon>
    </lineage>
</organism>
<feature type="domain" description="CbbQ/NirQ/NorQ C-terminal" evidence="5">
    <location>
        <begin position="182"/>
        <end position="264"/>
    </location>
</feature>
<dbReference type="Pfam" id="PF07728">
    <property type="entry name" value="AAA_5"/>
    <property type="match status" value="1"/>
</dbReference>
<keyword evidence="2" id="KW-0547">Nucleotide-binding</keyword>
<comment type="caution">
    <text evidence="6">The sequence shown here is derived from an EMBL/GenBank/DDBJ whole genome shotgun (WGS) entry which is preliminary data.</text>
</comment>
<accession>A0A178M8V0</accession>
<protein>
    <submittedName>
        <fullName evidence="6">AAA family ATPase</fullName>
    </submittedName>
</protein>
<dbReference type="InterPro" id="IPR011704">
    <property type="entry name" value="ATPase_dyneun-rel_AAA"/>
</dbReference>
<dbReference type="InterPro" id="IPR027417">
    <property type="entry name" value="P-loop_NTPase"/>
</dbReference>
<evidence type="ECO:0000259" key="4">
    <source>
        <dbReference type="Pfam" id="PF07728"/>
    </source>
</evidence>
<sequence length="268" mass="29257">MTDSRRQYLIDTEPFYRPAGAEIAQFEAAWSRRLPVMLKGPTGCGKSRFVEHMAWRLGQPLITVACNEDVTASDLVGRYLLDADGTRWQDGPLTVAARIGAICYLDEIVEARQDTVVAIHPLTDHRRVLPLDKKGELVRAHPDFHLVISYNPGYQSLMKDLKQSTKQRFTALDFDYLPAEAEAAIVALEGGIEPALAARLVDVAAKARALKGHGLDEGASTRLLVYAAQLIATGMSPPDACAMAMVRPLTDDPDIRATLAHAIDLALA</sequence>
<evidence type="ECO:0000256" key="3">
    <source>
        <dbReference type="ARBA" id="ARBA00022840"/>
    </source>
</evidence>
<dbReference type="Gene3D" id="3.40.50.300">
    <property type="entry name" value="P-loop containing nucleotide triphosphate hydrolases"/>
    <property type="match status" value="1"/>
</dbReference>
<keyword evidence="3" id="KW-0067">ATP-binding</keyword>
<dbReference type="RefSeq" id="WP_068504459.1">
    <property type="nucleotide sequence ID" value="NZ_LWQU01000196.1"/>
</dbReference>
<gene>
    <name evidence="6" type="ORF">A6A05_04620</name>
</gene>
<reference evidence="6 7" key="1">
    <citation type="submission" date="2016-04" db="EMBL/GenBank/DDBJ databases">
        <title>Draft genome sequence of freshwater magnetotactic bacteria Magnetospirillum marisnigri SP-1 and Magnetospirillum moscoviense BB-1.</title>
        <authorList>
            <person name="Koziaeva V."/>
            <person name="Dziuba M.V."/>
            <person name="Ivanov T.M."/>
            <person name="Kuznetsov B."/>
            <person name="Grouzdev D.S."/>
        </authorList>
    </citation>
    <scope>NUCLEOTIDE SEQUENCE [LARGE SCALE GENOMIC DNA]</scope>
    <source>
        <strain evidence="6 7">BB-1</strain>
    </source>
</reference>
<dbReference type="GO" id="GO:0016887">
    <property type="term" value="F:ATP hydrolysis activity"/>
    <property type="evidence" value="ECO:0007669"/>
    <property type="project" value="InterPro"/>
</dbReference>
<evidence type="ECO:0000313" key="7">
    <source>
        <dbReference type="Proteomes" id="UP000078543"/>
    </source>
</evidence>
<dbReference type="STRING" id="1437059.A6A05_04620"/>
<dbReference type="EMBL" id="LWQU01000196">
    <property type="protein sequence ID" value="OAN44458.1"/>
    <property type="molecule type" value="Genomic_DNA"/>
</dbReference>
<evidence type="ECO:0000256" key="1">
    <source>
        <dbReference type="ARBA" id="ARBA00009417"/>
    </source>
</evidence>